<dbReference type="InterPro" id="IPR036097">
    <property type="entry name" value="HisK_dim/P_sf"/>
</dbReference>
<dbReference type="InterPro" id="IPR050736">
    <property type="entry name" value="Sensor_HK_Regulatory"/>
</dbReference>
<gene>
    <name evidence="12" type="ORF">HHX48_04240</name>
</gene>
<keyword evidence="8" id="KW-0175">Coiled coil</keyword>
<keyword evidence="9" id="KW-0812">Transmembrane</keyword>
<dbReference type="SMART" id="SM00387">
    <property type="entry name" value="HATPase_c"/>
    <property type="match status" value="1"/>
</dbReference>
<dbReference type="Gene3D" id="3.30.565.10">
    <property type="entry name" value="Histidine kinase-like ATPase, C-terminal domain"/>
    <property type="match status" value="1"/>
</dbReference>
<dbReference type="Pfam" id="PF02518">
    <property type="entry name" value="HATPase_c"/>
    <property type="match status" value="1"/>
</dbReference>
<evidence type="ECO:0000256" key="7">
    <source>
        <dbReference type="ARBA" id="ARBA00023012"/>
    </source>
</evidence>
<keyword evidence="4" id="KW-0597">Phosphoprotein</keyword>
<dbReference type="Pfam" id="PF00512">
    <property type="entry name" value="HisKA"/>
    <property type="match status" value="1"/>
</dbReference>
<proteinExistence type="predicted"/>
<comment type="caution">
    <text evidence="12">The sequence shown here is derived from an EMBL/GenBank/DDBJ whole genome shotgun (WGS) entry which is preliminary data.</text>
</comment>
<dbReference type="InterPro" id="IPR036890">
    <property type="entry name" value="HATPase_C_sf"/>
</dbReference>
<feature type="domain" description="Histidine kinase" evidence="10">
    <location>
        <begin position="303"/>
        <end position="516"/>
    </location>
</feature>
<dbReference type="SMART" id="SM00388">
    <property type="entry name" value="HisKA"/>
    <property type="match status" value="1"/>
</dbReference>
<keyword evidence="9" id="KW-1133">Transmembrane helix</keyword>
<dbReference type="InterPro" id="IPR003594">
    <property type="entry name" value="HATPase_dom"/>
</dbReference>
<accession>A0ABR8LIN5</accession>
<evidence type="ECO:0000259" key="10">
    <source>
        <dbReference type="PROSITE" id="PS50109"/>
    </source>
</evidence>
<organism evidence="12 13">
    <name type="scientific">Salinimonas profundi</name>
    <dbReference type="NCBI Taxonomy" id="2729140"/>
    <lineage>
        <taxon>Bacteria</taxon>
        <taxon>Pseudomonadati</taxon>
        <taxon>Pseudomonadota</taxon>
        <taxon>Gammaproteobacteria</taxon>
        <taxon>Alteromonadales</taxon>
        <taxon>Alteromonadaceae</taxon>
        <taxon>Alteromonas/Salinimonas group</taxon>
        <taxon>Salinimonas</taxon>
    </lineage>
</organism>
<evidence type="ECO:0000256" key="6">
    <source>
        <dbReference type="ARBA" id="ARBA00022777"/>
    </source>
</evidence>
<dbReference type="PANTHER" id="PTHR43711:SF1">
    <property type="entry name" value="HISTIDINE KINASE 1"/>
    <property type="match status" value="1"/>
</dbReference>
<dbReference type="InterPro" id="IPR003661">
    <property type="entry name" value="HisK_dim/P_dom"/>
</dbReference>
<feature type="transmembrane region" description="Helical" evidence="9">
    <location>
        <begin position="186"/>
        <end position="210"/>
    </location>
</feature>
<evidence type="ECO:0000256" key="1">
    <source>
        <dbReference type="ARBA" id="ARBA00000085"/>
    </source>
</evidence>
<comment type="subcellular location">
    <subcellularLocation>
        <location evidence="2">Membrane</location>
    </subcellularLocation>
</comment>
<keyword evidence="9" id="KW-0472">Membrane</keyword>
<evidence type="ECO:0000256" key="5">
    <source>
        <dbReference type="ARBA" id="ARBA00022679"/>
    </source>
</evidence>
<dbReference type="CDD" id="cd00082">
    <property type="entry name" value="HisKA"/>
    <property type="match status" value="1"/>
</dbReference>
<protein>
    <recommendedName>
        <fullName evidence="3">histidine kinase</fullName>
        <ecNumber evidence="3">2.7.13.3</ecNumber>
    </recommendedName>
</protein>
<dbReference type="RefSeq" id="WP_191022477.1">
    <property type="nucleotide sequence ID" value="NZ_JABBXD010000001.1"/>
</dbReference>
<dbReference type="Gene3D" id="6.10.340.10">
    <property type="match status" value="1"/>
</dbReference>
<sequence length="526" mass="59083">MYKKKLLFFGLISTLILLIALGSAAVSAHLTRENLQQSQIAQNLLTEHLQLSSTSYRLFKQLTDELLFGRGANQAKVRNKQQLINESLIRIKMLEVVQRKALGKEVTAGSIEDTEELRQLLTNIIDEFNAITADNLAQPLGQQSRVQFLLEDTIDNQFREAINAAVARQTRVVTTINTKIEVLNTAIVWVTIGLGVLTGPFIILGCFWLFNSLYQPLTVLKSGTDAIAAGNYNFRLPQTLDSEFSDLVRALNALVEKLAIHEAKAQANRKQLKYEVAQRTRELTEANKQLTNIDSRRRQFIADISHELRTPLTIIRGEAQVTLRQQALCEGDYRETLTAILEQAVSLSRLVDDMLLLIRAEMQQLHLEPEYTKLSQLIEHQVQSWQKVYAERQISFVHQIALEQSLFIDKQRIAQVIAILLENALKYSRSDSPVRVVLHAGTHGYTFSVEDEGDGISPADQAQIFERFVRLRGTGSGLGLGLPIAKAIIEAHQGSIQVTSERGHGARFSVFLPSQQSNRNENINRG</sequence>
<evidence type="ECO:0000259" key="11">
    <source>
        <dbReference type="PROSITE" id="PS50885"/>
    </source>
</evidence>
<dbReference type="SUPFAM" id="SSF158472">
    <property type="entry name" value="HAMP domain-like"/>
    <property type="match status" value="1"/>
</dbReference>
<keyword evidence="5" id="KW-0808">Transferase</keyword>
<dbReference type="EC" id="2.7.13.3" evidence="3"/>
<evidence type="ECO:0000256" key="8">
    <source>
        <dbReference type="SAM" id="Coils"/>
    </source>
</evidence>
<name>A0ABR8LIN5_9ALTE</name>
<dbReference type="InterPro" id="IPR004358">
    <property type="entry name" value="Sig_transdc_His_kin-like_C"/>
</dbReference>
<dbReference type="PROSITE" id="PS50109">
    <property type="entry name" value="HIS_KIN"/>
    <property type="match status" value="1"/>
</dbReference>
<dbReference type="GO" id="GO:0016301">
    <property type="term" value="F:kinase activity"/>
    <property type="evidence" value="ECO:0007669"/>
    <property type="project" value="UniProtKB-KW"/>
</dbReference>
<dbReference type="PROSITE" id="PS50885">
    <property type="entry name" value="HAMP"/>
    <property type="match status" value="1"/>
</dbReference>
<evidence type="ECO:0000256" key="4">
    <source>
        <dbReference type="ARBA" id="ARBA00022553"/>
    </source>
</evidence>
<dbReference type="Pfam" id="PF00672">
    <property type="entry name" value="HAMP"/>
    <property type="match status" value="1"/>
</dbReference>
<dbReference type="Proteomes" id="UP000624419">
    <property type="component" value="Unassembled WGS sequence"/>
</dbReference>
<dbReference type="PRINTS" id="PR00344">
    <property type="entry name" value="BCTRLSENSOR"/>
</dbReference>
<keyword evidence="6 12" id="KW-0418">Kinase</keyword>
<evidence type="ECO:0000313" key="13">
    <source>
        <dbReference type="Proteomes" id="UP000624419"/>
    </source>
</evidence>
<dbReference type="PANTHER" id="PTHR43711">
    <property type="entry name" value="TWO-COMPONENT HISTIDINE KINASE"/>
    <property type="match status" value="1"/>
</dbReference>
<dbReference type="SMART" id="SM00304">
    <property type="entry name" value="HAMP"/>
    <property type="match status" value="1"/>
</dbReference>
<evidence type="ECO:0000256" key="9">
    <source>
        <dbReference type="SAM" id="Phobius"/>
    </source>
</evidence>
<evidence type="ECO:0000256" key="2">
    <source>
        <dbReference type="ARBA" id="ARBA00004370"/>
    </source>
</evidence>
<dbReference type="SUPFAM" id="SSF47384">
    <property type="entry name" value="Homodimeric domain of signal transducing histidine kinase"/>
    <property type="match status" value="1"/>
</dbReference>
<keyword evidence="13" id="KW-1185">Reference proteome</keyword>
<dbReference type="InterPro" id="IPR003660">
    <property type="entry name" value="HAMP_dom"/>
</dbReference>
<evidence type="ECO:0000256" key="3">
    <source>
        <dbReference type="ARBA" id="ARBA00012438"/>
    </source>
</evidence>
<evidence type="ECO:0000313" key="12">
    <source>
        <dbReference type="EMBL" id="MBD3584946.1"/>
    </source>
</evidence>
<feature type="coiled-coil region" evidence="8">
    <location>
        <begin position="260"/>
        <end position="289"/>
    </location>
</feature>
<feature type="domain" description="HAMP" evidence="11">
    <location>
        <begin position="211"/>
        <end position="263"/>
    </location>
</feature>
<dbReference type="SUPFAM" id="SSF55874">
    <property type="entry name" value="ATPase domain of HSP90 chaperone/DNA topoisomerase II/histidine kinase"/>
    <property type="match status" value="1"/>
</dbReference>
<reference evidence="12 13" key="1">
    <citation type="submission" date="2020-04" db="EMBL/GenBank/DDBJ databases">
        <title>Salinimonas sp. HHU 13199.</title>
        <authorList>
            <person name="Cui X."/>
            <person name="Zhang D."/>
        </authorList>
    </citation>
    <scope>NUCLEOTIDE SEQUENCE [LARGE SCALE GENOMIC DNA]</scope>
    <source>
        <strain evidence="12 13">HHU 13199</strain>
    </source>
</reference>
<comment type="catalytic activity">
    <reaction evidence="1">
        <text>ATP + protein L-histidine = ADP + protein N-phospho-L-histidine.</text>
        <dbReference type="EC" id="2.7.13.3"/>
    </reaction>
</comment>
<keyword evidence="7" id="KW-0902">Two-component regulatory system</keyword>
<dbReference type="InterPro" id="IPR005467">
    <property type="entry name" value="His_kinase_dom"/>
</dbReference>
<dbReference type="Gene3D" id="1.10.287.130">
    <property type="match status" value="1"/>
</dbReference>
<dbReference type="CDD" id="cd06225">
    <property type="entry name" value="HAMP"/>
    <property type="match status" value="1"/>
</dbReference>
<dbReference type="EMBL" id="JABBXD010000001">
    <property type="protein sequence ID" value="MBD3584946.1"/>
    <property type="molecule type" value="Genomic_DNA"/>
</dbReference>